<keyword evidence="2" id="KW-1185">Reference proteome</keyword>
<proteinExistence type="predicted"/>
<dbReference type="AlphaFoldDB" id="A0A5B7HDR1"/>
<dbReference type="Proteomes" id="UP000324222">
    <property type="component" value="Unassembled WGS sequence"/>
</dbReference>
<reference evidence="1 2" key="1">
    <citation type="submission" date="2019-05" db="EMBL/GenBank/DDBJ databases">
        <title>Another draft genome of Portunus trituberculatus and its Hox gene families provides insights of decapod evolution.</title>
        <authorList>
            <person name="Jeong J.-H."/>
            <person name="Song I."/>
            <person name="Kim S."/>
            <person name="Choi T."/>
            <person name="Kim D."/>
            <person name="Ryu S."/>
            <person name="Kim W."/>
        </authorList>
    </citation>
    <scope>NUCLEOTIDE SEQUENCE [LARGE SCALE GENOMIC DNA]</scope>
    <source>
        <tissue evidence="1">Muscle</tissue>
    </source>
</reference>
<accession>A0A5B7HDR1</accession>
<evidence type="ECO:0000313" key="2">
    <source>
        <dbReference type="Proteomes" id="UP000324222"/>
    </source>
</evidence>
<gene>
    <name evidence="1" type="ORF">E2C01_061198</name>
</gene>
<dbReference type="EMBL" id="VSRR010025678">
    <property type="protein sequence ID" value="MPC67038.1"/>
    <property type="molecule type" value="Genomic_DNA"/>
</dbReference>
<name>A0A5B7HDR1_PORTR</name>
<organism evidence="1 2">
    <name type="scientific">Portunus trituberculatus</name>
    <name type="common">Swimming crab</name>
    <name type="synonym">Neptunus trituberculatus</name>
    <dbReference type="NCBI Taxonomy" id="210409"/>
    <lineage>
        <taxon>Eukaryota</taxon>
        <taxon>Metazoa</taxon>
        <taxon>Ecdysozoa</taxon>
        <taxon>Arthropoda</taxon>
        <taxon>Crustacea</taxon>
        <taxon>Multicrustacea</taxon>
        <taxon>Malacostraca</taxon>
        <taxon>Eumalacostraca</taxon>
        <taxon>Eucarida</taxon>
        <taxon>Decapoda</taxon>
        <taxon>Pleocyemata</taxon>
        <taxon>Brachyura</taxon>
        <taxon>Eubrachyura</taxon>
        <taxon>Portunoidea</taxon>
        <taxon>Portunidae</taxon>
        <taxon>Portuninae</taxon>
        <taxon>Portunus</taxon>
    </lineage>
</organism>
<evidence type="ECO:0000313" key="1">
    <source>
        <dbReference type="EMBL" id="MPC67038.1"/>
    </source>
</evidence>
<comment type="caution">
    <text evidence="1">The sequence shown here is derived from an EMBL/GenBank/DDBJ whole genome shotgun (WGS) entry which is preliminary data.</text>
</comment>
<sequence length="45" mass="5478">MYWLYFTVILRLTVKRDTAEWYNQDISAIVNCSECKSDYPRNNEQ</sequence>
<protein>
    <submittedName>
        <fullName evidence="1">Uncharacterized protein</fullName>
    </submittedName>
</protein>